<protein>
    <submittedName>
        <fullName evidence="1">Uncharacterized protein</fullName>
    </submittedName>
</protein>
<proteinExistence type="predicted"/>
<reference evidence="1" key="1">
    <citation type="journal article" date="2015" name="Nature">
        <title>Complex archaea that bridge the gap between prokaryotes and eukaryotes.</title>
        <authorList>
            <person name="Spang A."/>
            <person name="Saw J.H."/>
            <person name="Jorgensen S.L."/>
            <person name="Zaremba-Niedzwiedzka K."/>
            <person name="Martijn J."/>
            <person name="Lind A.E."/>
            <person name="van Eijk R."/>
            <person name="Schleper C."/>
            <person name="Guy L."/>
            <person name="Ettema T.J."/>
        </authorList>
    </citation>
    <scope>NUCLEOTIDE SEQUENCE</scope>
</reference>
<accession>A0A0F9ICK5</accession>
<name>A0A0F9ICK5_9ZZZZ</name>
<sequence length="79" mass="9479">MTNETGQMNYRKLLYFFENKIKVHFKDLDHIFYNGLILDLSETKLTMVLQERIRGNIPILLEFINPNSIQEFKDRGGWE</sequence>
<comment type="caution">
    <text evidence="1">The sequence shown here is derived from an EMBL/GenBank/DDBJ whole genome shotgun (WGS) entry which is preliminary data.</text>
</comment>
<organism evidence="1">
    <name type="scientific">marine sediment metagenome</name>
    <dbReference type="NCBI Taxonomy" id="412755"/>
    <lineage>
        <taxon>unclassified sequences</taxon>
        <taxon>metagenomes</taxon>
        <taxon>ecological metagenomes</taxon>
    </lineage>
</organism>
<evidence type="ECO:0000313" key="1">
    <source>
        <dbReference type="EMBL" id="KKL91550.1"/>
    </source>
</evidence>
<dbReference type="EMBL" id="LAZR01019704">
    <property type="protein sequence ID" value="KKL91550.1"/>
    <property type="molecule type" value="Genomic_DNA"/>
</dbReference>
<dbReference type="AlphaFoldDB" id="A0A0F9ICK5"/>
<gene>
    <name evidence="1" type="ORF">LCGC14_1893610</name>
</gene>